<evidence type="ECO:0000256" key="6">
    <source>
        <dbReference type="PROSITE-ProRule" id="PRU00169"/>
    </source>
</evidence>
<evidence type="ECO:0000256" key="4">
    <source>
        <dbReference type="ARBA" id="ARBA00023125"/>
    </source>
</evidence>
<dbReference type="STRING" id="1679170.AC625_04990"/>
<keyword evidence="3" id="KW-0805">Transcription regulation</keyword>
<name>A0A0K9GQQ4_9BACI</name>
<proteinExistence type="predicted"/>
<dbReference type="PANTHER" id="PTHR48111">
    <property type="entry name" value="REGULATOR OF RPOS"/>
    <property type="match status" value="1"/>
</dbReference>
<evidence type="ECO:0000256" key="3">
    <source>
        <dbReference type="ARBA" id="ARBA00023015"/>
    </source>
</evidence>
<protein>
    <submittedName>
        <fullName evidence="10">Transcriptional regulator</fullName>
    </submittedName>
</protein>
<dbReference type="SMART" id="SM00862">
    <property type="entry name" value="Trans_reg_C"/>
    <property type="match status" value="1"/>
</dbReference>
<feature type="domain" description="OmpR/PhoB-type" evidence="9">
    <location>
        <begin position="128"/>
        <end position="227"/>
    </location>
</feature>
<feature type="modified residue" description="4-aspartylphosphate" evidence="6">
    <location>
        <position position="52"/>
    </location>
</feature>
<dbReference type="Pfam" id="PF00486">
    <property type="entry name" value="Trans_reg_C"/>
    <property type="match status" value="1"/>
</dbReference>
<evidence type="ECO:0000313" key="10">
    <source>
        <dbReference type="EMBL" id="KMY48936.1"/>
    </source>
</evidence>
<gene>
    <name evidence="10" type="ORF">AC625_04990</name>
</gene>
<sequence>MKKILIVEDEIAISMVLKAYMQRAGYEIIQIYDGSQALIAYKEHEPDLVLLDVMLPGMDGWTILDKIRESSSCPVIMLTALGDVDYRLSGFKSGADDYISKPFVADEVVARVQAVLRRSPAFVDEESENFKQLGSLKVDFNSYQVHLNEEEIPFTPRDLSLFIFLVKHPNHIFTREQLLDQVWGMDYDGSDRAVDLAIKRIRKSLGKWPDTEGEIKTLRGMGYQLLVYEN</sequence>
<dbReference type="PROSITE" id="PS51755">
    <property type="entry name" value="OMPR_PHOB"/>
    <property type="match status" value="1"/>
</dbReference>
<dbReference type="GO" id="GO:0000976">
    <property type="term" value="F:transcription cis-regulatory region binding"/>
    <property type="evidence" value="ECO:0007669"/>
    <property type="project" value="TreeGrafter"/>
</dbReference>
<keyword evidence="4 7" id="KW-0238">DNA-binding</keyword>
<feature type="DNA-binding region" description="OmpR/PhoB-type" evidence="7">
    <location>
        <begin position="128"/>
        <end position="227"/>
    </location>
</feature>
<dbReference type="CDD" id="cd17574">
    <property type="entry name" value="REC_OmpR"/>
    <property type="match status" value="1"/>
</dbReference>
<dbReference type="Pfam" id="PF00072">
    <property type="entry name" value="Response_reg"/>
    <property type="match status" value="1"/>
</dbReference>
<dbReference type="InterPro" id="IPR001789">
    <property type="entry name" value="Sig_transdc_resp-reg_receiver"/>
</dbReference>
<dbReference type="SMART" id="SM00448">
    <property type="entry name" value="REC"/>
    <property type="match status" value="1"/>
</dbReference>
<dbReference type="InterPro" id="IPR001867">
    <property type="entry name" value="OmpR/PhoB-type_DNA-bd"/>
</dbReference>
<dbReference type="PANTHER" id="PTHR48111:SF21">
    <property type="entry name" value="DNA-BINDING DUAL MASTER TRANSCRIPTIONAL REGULATOR RPAA"/>
    <property type="match status" value="1"/>
</dbReference>
<dbReference type="SUPFAM" id="SSF52172">
    <property type="entry name" value="CheY-like"/>
    <property type="match status" value="1"/>
</dbReference>
<dbReference type="PROSITE" id="PS50110">
    <property type="entry name" value="RESPONSE_REGULATORY"/>
    <property type="match status" value="1"/>
</dbReference>
<dbReference type="RefSeq" id="WP_049680269.1">
    <property type="nucleotide sequence ID" value="NZ_LFZW01000001.1"/>
</dbReference>
<dbReference type="PATRIC" id="fig|1679170.3.peg.1062"/>
<keyword evidence="5" id="KW-0804">Transcription</keyword>
<evidence type="ECO:0000313" key="11">
    <source>
        <dbReference type="Proteomes" id="UP000037146"/>
    </source>
</evidence>
<dbReference type="Gene3D" id="3.40.50.2300">
    <property type="match status" value="1"/>
</dbReference>
<evidence type="ECO:0000259" key="9">
    <source>
        <dbReference type="PROSITE" id="PS51755"/>
    </source>
</evidence>
<evidence type="ECO:0000256" key="5">
    <source>
        <dbReference type="ARBA" id="ARBA00023163"/>
    </source>
</evidence>
<dbReference type="Gene3D" id="6.10.250.690">
    <property type="match status" value="1"/>
</dbReference>
<dbReference type="GO" id="GO:0000156">
    <property type="term" value="F:phosphorelay response regulator activity"/>
    <property type="evidence" value="ECO:0007669"/>
    <property type="project" value="TreeGrafter"/>
</dbReference>
<keyword evidence="2" id="KW-0902">Two-component regulatory system</keyword>
<dbReference type="GO" id="GO:0005829">
    <property type="term" value="C:cytosol"/>
    <property type="evidence" value="ECO:0007669"/>
    <property type="project" value="TreeGrafter"/>
</dbReference>
<dbReference type="OrthoDB" id="9790442at2"/>
<dbReference type="InterPro" id="IPR036388">
    <property type="entry name" value="WH-like_DNA-bd_sf"/>
</dbReference>
<evidence type="ECO:0000256" key="1">
    <source>
        <dbReference type="ARBA" id="ARBA00022553"/>
    </source>
</evidence>
<dbReference type="EMBL" id="LFZW01000001">
    <property type="protein sequence ID" value="KMY48936.1"/>
    <property type="molecule type" value="Genomic_DNA"/>
</dbReference>
<dbReference type="InterPro" id="IPR039420">
    <property type="entry name" value="WalR-like"/>
</dbReference>
<reference evidence="11" key="1">
    <citation type="submission" date="2015-07" db="EMBL/GenBank/DDBJ databases">
        <title>Genome sequencing project for genomic taxonomy and phylogenomics of Bacillus-like bacteria.</title>
        <authorList>
            <person name="Liu B."/>
            <person name="Wang J."/>
            <person name="Zhu Y."/>
            <person name="Liu G."/>
            <person name="Chen Q."/>
            <person name="Chen Z."/>
            <person name="Lan J."/>
            <person name="Che J."/>
            <person name="Ge C."/>
            <person name="Shi H."/>
            <person name="Pan Z."/>
            <person name="Liu X."/>
        </authorList>
    </citation>
    <scope>NUCLEOTIDE SEQUENCE [LARGE SCALE GENOMIC DNA]</scope>
    <source>
        <strain evidence="11">FJAT-27997</strain>
    </source>
</reference>
<evidence type="ECO:0000256" key="7">
    <source>
        <dbReference type="PROSITE-ProRule" id="PRU01091"/>
    </source>
</evidence>
<keyword evidence="11" id="KW-1185">Reference proteome</keyword>
<dbReference type="Gene3D" id="1.10.10.10">
    <property type="entry name" value="Winged helix-like DNA-binding domain superfamily/Winged helix DNA-binding domain"/>
    <property type="match status" value="1"/>
</dbReference>
<dbReference type="CDD" id="cd00383">
    <property type="entry name" value="trans_reg_C"/>
    <property type="match status" value="1"/>
</dbReference>
<dbReference type="FunFam" id="3.40.50.2300:FF:000001">
    <property type="entry name" value="DNA-binding response regulator PhoB"/>
    <property type="match status" value="1"/>
</dbReference>
<feature type="domain" description="Response regulatory" evidence="8">
    <location>
        <begin position="3"/>
        <end position="116"/>
    </location>
</feature>
<dbReference type="Proteomes" id="UP000037146">
    <property type="component" value="Unassembled WGS sequence"/>
</dbReference>
<dbReference type="GO" id="GO:0032993">
    <property type="term" value="C:protein-DNA complex"/>
    <property type="evidence" value="ECO:0007669"/>
    <property type="project" value="TreeGrafter"/>
</dbReference>
<evidence type="ECO:0000259" key="8">
    <source>
        <dbReference type="PROSITE" id="PS50110"/>
    </source>
</evidence>
<comment type="caution">
    <text evidence="10">The sequence shown here is derived from an EMBL/GenBank/DDBJ whole genome shotgun (WGS) entry which is preliminary data.</text>
</comment>
<accession>A0A0K9GQQ4</accession>
<dbReference type="InterPro" id="IPR011006">
    <property type="entry name" value="CheY-like_superfamily"/>
</dbReference>
<dbReference type="GO" id="GO:0006355">
    <property type="term" value="P:regulation of DNA-templated transcription"/>
    <property type="evidence" value="ECO:0007669"/>
    <property type="project" value="InterPro"/>
</dbReference>
<keyword evidence="1 6" id="KW-0597">Phosphoprotein</keyword>
<organism evidence="10 11">
    <name type="scientific">Peribacillus loiseleuriae</name>
    <dbReference type="NCBI Taxonomy" id="1679170"/>
    <lineage>
        <taxon>Bacteria</taxon>
        <taxon>Bacillati</taxon>
        <taxon>Bacillota</taxon>
        <taxon>Bacilli</taxon>
        <taxon>Bacillales</taxon>
        <taxon>Bacillaceae</taxon>
        <taxon>Peribacillus</taxon>
    </lineage>
</organism>
<dbReference type="AlphaFoldDB" id="A0A0K9GQQ4"/>
<evidence type="ECO:0000256" key="2">
    <source>
        <dbReference type="ARBA" id="ARBA00023012"/>
    </source>
</evidence>